<keyword evidence="3" id="KW-0677">Repeat</keyword>
<feature type="transmembrane region" description="Helical" evidence="5">
    <location>
        <begin position="262"/>
        <end position="285"/>
    </location>
</feature>
<dbReference type="GeneID" id="112541699"/>
<dbReference type="InterPro" id="IPR001611">
    <property type="entry name" value="Leu-rich_rpt"/>
</dbReference>
<dbReference type="PROSITE" id="PS51450">
    <property type="entry name" value="LRR"/>
    <property type="match status" value="1"/>
</dbReference>
<dbReference type="InterPro" id="IPR000483">
    <property type="entry name" value="Cys-rich_flank_reg_C"/>
</dbReference>
<evidence type="ECO:0000256" key="2">
    <source>
        <dbReference type="ARBA" id="ARBA00022729"/>
    </source>
</evidence>
<dbReference type="AlphaFoldDB" id="A0A9F5MVR1"/>
<keyword evidence="5" id="KW-0472">Membrane</keyword>
<evidence type="ECO:0000313" key="8">
    <source>
        <dbReference type="RefSeq" id="XP_025028114.1"/>
    </source>
</evidence>
<feature type="region of interest" description="Disordered" evidence="4">
    <location>
        <begin position="294"/>
        <end position="322"/>
    </location>
</feature>
<dbReference type="Pfam" id="PF13855">
    <property type="entry name" value="LRR_8"/>
    <property type="match status" value="1"/>
</dbReference>
<evidence type="ECO:0000256" key="4">
    <source>
        <dbReference type="SAM" id="MobiDB-lite"/>
    </source>
</evidence>
<protein>
    <submittedName>
        <fullName evidence="8">Uncharacterized protein LOC112541699</fullName>
    </submittedName>
</protein>
<keyword evidence="2" id="KW-0732">Signal</keyword>
<name>A0A9F5MVR1_PYTBI</name>
<dbReference type="RefSeq" id="XP_025028114.1">
    <property type="nucleotide sequence ID" value="XM_025172346.1"/>
</dbReference>
<dbReference type="SUPFAM" id="SSF52058">
    <property type="entry name" value="L domain-like"/>
    <property type="match status" value="1"/>
</dbReference>
<feature type="domain" description="LRRCT" evidence="6">
    <location>
        <begin position="194"/>
        <end position="246"/>
    </location>
</feature>
<keyword evidence="5" id="KW-1133">Transmembrane helix</keyword>
<keyword evidence="1" id="KW-0433">Leucine-rich repeat</keyword>
<dbReference type="PANTHER" id="PTHR24369">
    <property type="entry name" value="ANTIGEN BSP, PUTATIVE-RELATED"/>
    <property type="match status" value="1"/>
</dbReference>
<dbReference type="InterPro" id="IPR032675">
    <property type="entry name" value="LRR_dom_sf"/>
</dbReference>
<evidence type="ECO:0000256" key="5">
    <source>
        <dbReference type="SAM" id="Phobius"/>
    </source>
</evidence>
<dbReference type="InterPro" id="IPR050541">
    <property type="entry name" value="LRR_TM_domain-containing"/>
</dbReference>
<reference evidence="8" key="1">
    <citation type="submission" date="2025-08" db="UniProtKB">
        <authorList>
            <consortium name="RefSeq"/>
        </authorList>
    </citation>
    <scope>IDENTIFICATION</scope>
    <source>
        <tissue evidence="8">Liver</tissue>
    </source>
</reference>
<sequence>MKLILGFTLLWTSIRLSRFQCVLEKEYFCSSIPNDFPTGLTSILFVVTNLGILNSTVFKSPALSSVTSLALANSGISRIDPGAFHAFQGLTKLSLYQNSLTYVTASWLSKPAQLENLTVAQNLITKIGSETFAGFSNLTTLNIASNKIYEIASRSFRSLSKLTLLDLSSNNLTSLTRNVFDGMRKLPVMKLGGNPWNCFCEHQDFVLFLQELINMSLLQDATSVICHSPPSMKGIQVWNVSNFNCTPESLSTTLGNSFYQSGLPAVLACLAFISFILLVFGMCMVRYASKRVQPSQEAVEPPTTTEPKTQVDSAEHQLSAKESENKEIATALGNRMLKIRAKSASAILLRKEFYQRQQKSMDENQEQPTMLFQSQNDKMHVGKEDLHHSAGLWNYQKLEESSGEEPQSHIKANTVLMEVCRDISGTRVSSEASDQIMQDNGDSTHLEKENIVHPEPFLYLSVTTAPEEQIEVKPQKDVTSKNETHALKRSLTWPFERKVWDQAPDGLSVRESFAAWFLLPPLHCGKVLEAEKPEFDQEWLHLSPRKEHPLCSDGEQENKHEAELANEMEPPLYKESNTESTAKATGTGEMDLDKKIQGQYDLHRLQSKTSQAYNDRAKLDFKGKPANLPEFVLQNELTQAVAPECIGTALTGIKAAKLSTRVKNKQLSKPVLSQSRILQKANMSPPSRTSFTSSPYEDDNVLLANKECKYINLLHEVVENRGRWTRERWKQTHQSCAFLQPPTKSK</sequence>
<accession>A0A9F5MVR1</accession>
<dbReference type="KEGG" id="pbi:112541699"/>
<dbReference type="SMART" id="SM00082">
    <property type="entry name" value="LRRCT"/>
    <property type="match status" value="1"/>
</dbReference>
<evidence type="ECO:0000256" key="1">
    <source>
        <dbReference type="ARBA" id="ARBA00022614"/>
    </source>
</evidence>
<dbReference type="GO" id="GO:0005886">
    <property type="term" value="C:plasma membrane"/>
    <property type="evidence" value="ECO:0007669"/>
    <property type="project" value="TreeGrafter"/>
</dbReference>
<keyword evidence="5" id="KW-0812">Transmembrane</keyword>
<gene>
    <name evidence="8" type="primary">LOC112541699</name>
</gene>
<evidence type="ECO:0000313" key="7">
    <source>
        <dbReference type="Proteomes" id="UP000695026"/>
    </source>
</evidence>
<feature type="compositionally biased region" description="Basic and acidic residues" evidence="4">
    <location>
        <begin position="313"/>
        <end position="322"/>
    </location>
</feature>
<keyword evidence="7" id="KW-1185">Reference proteome</keyword>
<proteinExistence type="predicted"/>
<evidence type="ECO:0000259" key="6">
    <source>
        <dbReference type="SMART" id="SM00082"/>
    </source>
</evidence>
<dbReference type="Gene3D" id="3.80.10.10">
    <property type="entry name" value="Ribonuclease Inhibitor"/>
    <property type="match status" value="2"/>
</dbReference>
<dbReference type="Proteomes" id="UP000695026">
    <property type="component" value="Unplaced"/>
</dbReference>
<dbReference type="OMA" id="TWPFERK"/>
<feature type="compositionally biased region" description="Polar residues" evidence="4">
    <location>
        <begin position="294"/>
        <end position="312"/>
    </location>
</feature>
<dbReference type="PANTHER" id="PTHR24369:SF213">
    <property type="entry name" value="INSULIN LIKE GROWTH FACTOR BINDING PROTEIN ACID LABILE SUBUNIT"/>
    <property type="match status" value="1"/>
</dbReference>
<dbReference type="SMART" id="SM00369">
    <property type="entry name" value="LRR_TYP"/>
    <property type="match status" value="5"/>
</dbReference>
<dbReference type="OrthoDB" id="1055097at2759"/>
<dbReference type="InterPro" id="IPR003591">
    <property type="entry name" value="Leu-rich_rpt_typical-subtyp"/>
</dbReference>
<organism evidence="7 8">
    <name type="scientific">Python bivittatus</name>
    <name type="common">Burmese python</name>
    <name type="synonym">Python molurus bivittatus</name>
    <dbReference type="NCBI Taxonomy" id="176946"/>
    <lineage>
        <taxon>Eukaryota</taxon>
        <taxon>Metazoa</taxon>
        <taxon>Chordata</taxon>
        <taxon>Craniata</taxon>
        <taxon>Vertebrata</taxon>
        <taxon>Euteleostomi</taxon>
        <taxon>Lepidosauria</taxon>
        <taxon>Squamata</taxon>
        <taxon>Bifurcata</taxon>
        <taxon>Unidentata</taxon>
        <taxon>Episquamata</taxon>
        <taxon>Toxicofera</taxon>
        <taxon>Serpentes</taxon>
        <taxon>Henophidia</taxon>
        <taxon>Pythonidae</taxon>
        <taxon>Python</taxon>
    </lineage>
</organism>
<evidence type="ECO:0000256" key="3">
    <source>
        <dbReference type="ARBA" id="ARBA00022737"/>
    </source>
</evidence>